<sequence>NNLIVNYLPHAVSSKRLAELFAPYGAVAHAKVVRDRATGGSLGYGFVRFARAAGAAAAATALDGARVGDKRIRVSAARPSSASIRRCKLHVAGLPVRERLCFSI</sequence>
<organism evidence="5 6">
    <name type="scientific">Tribonema minus</name>
    <dbReference type="NCBI Taxonomy" id="303371"/>
    <lineage>
        <taxon>Eukaryota</taxon>
        <taxon>Sar</taxon>
        <taxon>Stramenopiles</taxon>
        <taxon>Ochrophyta</taxon>
        <taxon>PX clade</taxon>
        <taxon>Xanthophyceae</taxon>
        <taxon>Tribonematales</taxon>
        <taxon>Tribonemataceae</taxon>
        <taxon>Tribonema</taxon>
    </lineage>
</organism>
<keyword evidence="1" id="KW-0677">Repeat</keyword>
<dbReference type="InterPro" id="IPR012677">
    <property type="entry name" value="Nucleotide-bd_a/b_plait_sf"/>
</dbReference>
<dbReference type="PANTHER" id="PTHR48025:SF1">
    <property type="entry name" value="RRM DOMAIN-CONTAINING PROTEIN"/>
    <property type="match status" value="1"/>
</dbReference>
<dbReference type="OrthoDB" id="410044at2759"/>
<keyword evidence="6" id="KW-1185">Reference proteome</keyword>
<dbReference type="PRINTS" id="PR00961">
    <property type="entry name" value="HUDSXLRNA"/>
</dbReference>
<dbReference type="GO" id="GO:0010629">
    <property type="term" value="P:negative regulation of gene expression"/>
    <property type="evidence" value="ECO:0007669"/>
    <property type="project" value="UniProtKB-ARBA"/>
</dbReference>
<name>A0A836CBL9_9STRA</name>
<dbReference type="InterPro" id="IPR035979">
    <property type="entry name" value="RBD_domain_sf"/>
</dbReference>
<evidence type="ECO:0000256" key="1">
    <source>
        <dbReference type="ARBA" id="ARBA00022737"/>
    </source>
</evidence>
<dbReference type="InterPro" id="IPR000504">
    <property type="entry name" value="RRM_dom"/>
</dbReference>
<dbReference type="FunFam" id="3.30.70.330:FF:000383">
    <property type="entry name" value="Sex lethal, isoform D"/>
    <property type="match status" value="1"/>
</dbReference>
<dbReference type="GO" id="GO:1990904">
    <property type="term" value="C:ribonucleoprotein complex"/>
    <property type="evidence" value="ECO:0007669"/>
    <property type="project" value="InterPro"/>
</dbReference>
<accession>A0A836CBL9</accession>
<dbReference type="Pfam" id="PF00076">
    <property type="entry name" value="RRM_1"/>
    <property type="match status" value="1"/>
</dbReference>
<evidence type="ECO:0000313" key="6">
    <source>
        <dbReference type="Proteomes" id="UP000664859"/>
    </source>
</evidence>
<gene>
    <name evidence="5" type="ORF">JKP88DRAFT_169009</name>
</gene>
<evidence type="ECO:0000256" key="2">
    <source>
        <dbReference type="ARBA" id="ARBA00022884"/>
    </source>
</evidence>
<comment type="caution">
    <text evidence="5">The sequence shown here is derived from an EMBL/GenBank/DDBJ whole genome shotgun (WGS) entry which is preliminary data.</text>
</comment>
<keyword evidence="2 3" id="KW-0694">RNA-binding</keyword>
<feature type="domain" description="RRM" evidence="4">
    <location>
        <begin position="1"/>
        <end position="79"/>
    </location>
</feature>
<reference evidence="5" key="1">
    <citation type="submission" date="2021-02" db="EMBL/GenBank/DDBJ databases">
        <title>First Annotated Genome of the Yellow-green Alga Tribonema minus.</title>
        <authorList>
            <person name="Mahan K.M."/>
        </authorList>
    </citation>
    <scope>NUCLEOTIDE SEQUENCE</scope>
    <source>
        <strain evidence="5">UTEX B ZZ1240</strain>
    </source>
</reference>
<dbReference type="InterPro" id="IPR002343">
    <property type="entry name" value="Hud_Sxl_RNA"/>
</dbReference>
<dbReference type="GO" id="GO:0009967">
    <property type="term" value="P:positive regulation of signal transduction"/>
    <property type="evidence" value="ECO:0007669"/>
    <property type="project" value="UniProtKB-ARBA"/>
</dbReference>
<dbReference type="GO" id="GO:0005737">
    <property type="term" value="C:cytoplasm"/>
    <property type="evidence" value="ECO:0007669"/>
    <property type="project" value="UniProtKB-ARBA"/>
</dbReference>
<dbReference type="GO" id="GO:0003729">
    <property type="term" value="F:mRNA binding"/>
    <property type="evidence" value="ECO:0007669"/>
    <property type="project" value="UniProtKB-ARBA"/>
</dbReference>
<proteinExistence type="predicted"/>
<protein>
    <submittedName>
        <fullName evidence="5">RNA-binding domain of Hu antigen C</fullName>
    </submittedName>
</protein>
<dbReference type="AlphaFoldDB" id="A0A836CBL9"/>
<dbReference type="EMBL" id="JAFCMP010000516">
    <property type="protein sequence ID" value="KAG5178286.1"/>
    <property type="molecule type" value="Genomic_DNA"/>
</dbReference>
<dbReference type="SMART" id="SM00360">
    <property type="entry name" value="RRM"/>
    <property type="match status" value="1"/>
</dbReference>
<dbReference type="InterPro" id="IPR050502">
    <property type="entry name" value="Euk_RNA-bind_prot"/>
</dbReference>
<dbReference type="Gene3D" id="3.30.70.330">
    <property type="match status" value="1"/>
</dbReference>
<dbReference type="PROSITE" id="PS50102">
    <property type="entry name" value="RRM"/>
    <property type="match status" value="1"/>
</dbReference>
<evidence type="ECO:0000256" key="3">
    <source>
        <dbReference type="PROSITE-ProRule" id="PRU00176"/>
    </source>
</evidence>
<dbReference type="SUPFAM" id="SSF54928">
    <property type="entry name" value="RNA-binding domain, RBD"/>
    <property type="match status" value="1"/>
</dbReference>
<dbReference type="Proteomes" id="UP000664859">
    <property type="component" value="Unassembled WGS sequence"/>
</dbReference>
<feature type="non-terminal residue" evidence="5">
    <location>
        <position position="1"/>
    </location>
</feature>
<dbReference type="PANTHER" id="PTHR48025">
    <property type="entry name" value="OS02G0815200 PROTEIN"/>
    <property type="match status" value="1"/>
</dbReference>
<evidence type="ECO:0000259" key="4">
    <source>
        <dbReference type="PROSITE" id="PS50102"/>
    </source>
</evidence>
<evidence type="ECO:0000313" key="5">
    <source>
        <dbReference type="EMBL" id="KAG5178286.1"/>
    </source>
</evidence>